<proteinExistence type="predicted"/>
<evidence type="ECO:0000313" key="1">
    <source>
        <dbReference type="EMBL" id="QIG71130.1"/>
    </source>
</evidence>
<organism evidence="1 2">
    <name type="scientific">Rhizobium phage RHph_TM30</name>
    <dbReference type="NCBI Taxonomy" id="2509764"/>
    <lineage>
        <taxon>Viruses</taxon>
        <taxon>Duplodnaviria</taxon>
        <taxon>Heunggongvirae</taxon>
        <taxon>Uroviricota</taxon>
        <taxon>Caudoviricetes</taxon>
        <taxon>Kleczkowskaviridae</taxon>
        <taxon>Cuauhnahuacvirus</taxon>
        <taxon>Cuauhnahuacvirus TM30</taxon>
    </lineage>
</organism>
<reference evidence="1 2" key="1">
    <citation type="submission" date="2020-01" db="EMBL/GenBank/DDBJ databases">
        <title>Patterns of diversity and host range of bacteriophage communities associated with bean-nodulatin bacteria.</title>
        <authorList>
            <person name="Vann Cauwenberghe J."/>
            <person name="Santamaria R.I."/>
            <person name="Bustos P."/>
            <person name="Juarez S."/>
            <person name="Gonzalez V."/>
        </authorList>
    </citation>
    <scope>NUCLEOTIDE SEQUENCE [LARGE SCALE GENOMIC DNA]</scope>
</reference>
<name>A0A7S5UUH3_9CAUD</name>
<keyword evidence="2" id="KW-1185">Reference proteome</keyword>
<evidence type="ECO:0000313" key="2">
    <source>
        <dbReference type="Proteomes" id="UP000629603"/>
    </source>
</evidence>
<protein>
    <submittedName>
        <fullName evidence="1">Uncharacterized protein</fullName>
    </submittedName>
</protein>
<accession>A0A7S5UUH3</accession>
<dbReference type="EMBL" id="MN988521">
    <property type="protein sequence ID" value="QIG71130.1"/>
    <property type="molecule type" value="Genomic_DNA"/>
</dbReference>
<dbReference type="Proteomes" id="UP000629603">
    <property type="component" value="Segment"/>
</dbReference>
<sequence length="127" mass="14680">MLNLSEIKVGDYLWMEFEFEDDYPGREDIDEPLRIMAINGNVLLVMYLKSLSGTLRSIDLDTIHSRTKLYKPTTDKLRSFLLHLAAKTRDRIEALKKEKSDNDVLLNNTRSILKELMESDDASKTTV</sequence>
<gene>
    <name evidence="1" type="ORF">EVB93_023</name>
</gene>